<evidence type="ECO:0000313" key="7">
    <source>
        <dbReference type="EMBL" id="KAA0722152.1"/>
    </source>
</evidence>
<dbReference type="InterPro" id="IPR057615">
    <property type="entry name" value="Ig_VWA7"/>
</dbReference>
<dbReference type="InterPro" id="IPR036465">
    <property type="entry name" value="vWFA_dom_sf"/>
</dbReference>
<evidence type="ECO:0000313" key="8">
    <source>
        <dbReference type="Proteomes" id="UP000324632"/>
    </source>
</evidence>
<dbReference type="AlphaFoldDB" id="A0A5A9PKM9"/>
<dbReference type="PANTHER" id="PTHR14905:SF18">
    <property type="entry name" value="VON WILLEBRAND FACTOR A DOMAIN-CONTAINING 10, TANDEM DUPLICATE 1-RELATED"/>
    <property type="match status" value="1"/>
</dbReference>
<dbReference type="Pfam" id="PF25106">
    <property type="entry name" value="VWA_4"/>
    <property type="match status" value="1"/>
</dbReference>
<dbReference type="Pfam" id="PF23619">
    <property type="entry name" value="Ig_VWA7"/>
    <property type="match status" value="1"/>
</dbReference>
<evidence type="ECO:0000256" key="3">
    <source>
        <dbReference type="ARBA" id="ARBA00022729"/>
    </source>
</evidence>
<dbReference type="InterPro" id="IPR002126">
    <property type="entry name" value="Cadherin-like_dom"/>
</dbReference>
<keyword evidence="2" id="KW-0964">Secreted</keyword>
<keyword evidence="5" id="KW-0106">Calcium</keyword>
<dbReference type="Proteomes" id="UP000324632">
    <property type="component" value="Chromosome 4"/>
</dbReference>
<dbReference type="GO" id="GO:0016020">
    <property type="term" value="C:membrane"/>
    <property type="evidence" value="ECO:0007669"/>
    <property type="project" value="InterPro"/>
</dbReference>
<dbReference type="Gene3D" id="3.40.50.410">
    <property type="entry name" value="von Willebrand factor, type A domain"/>
    <property type="match status" value="1"/>
</dbReference>
<protein>
    <submittedName>
        <fullName evidence="7">von Willebrand factor A domain-containing protein 7</fullName>
    </submittedName>
</protein>
<dbReference type="GO" id="GO:0005576">
    <property type="term" value="C:extracellular region"/>
    <property type="evidence" value="ECO:0007669"/>
    <property type="project" value="UniProtKB-SubCell"/>
</dbReference>
<dbReference type="PANTHER" id="PTHR14905">
    <property type="entry name" value="NG37"/>
    <property type="match status" value="1"/>
</dbReference>
<sequence>MGLGQTSVLAFVIDTTGSMSDDINEAKRVSFSIIDSRRGTPEEPSEYILVPFNDPDFGPLTRTENADVFKERINSLSADGGGDLPEMCLSGLQMALAGAPPSSDIFVFTDAAAKDFDLLSTIKAMIESTKSRVTFMLTSPFSFRRKRGVLASQRVYSRSMSQSEMQLYRDLAHASGGQAIEVTKSTLSKATAVIMDSSISALVTVLQVIGSPANAENISFLLDSSLSNVTVYITGVSPNFTLYSPTGVSQSGSVPVGPLGSIQTVGNLWRVKLNSDIQTGEWSISITSTSTYTIKVIGQSSVDFLFNFVEQSEGGDFTPKDNRPFIGRSATLFLSVTREDLVTVTDVLLAEVSGLDTVNGTVTSVGGSGFLVYLQKIPEGAFVIHLKGLLNDSSSTDRFQRQSPTQLRGSRVAIAAQSNGTIDPANPFSLSFTLASNGSGGNYTIRARTDRSFSVSVPSSLNVEAGGSAQGTVTLTAPPNTESGTDVTLTIEAEDPGSTDSNYVTLRLTVMAEVTDVSRPVCKVVSIKADCPVKCGSASWELTAKLTDGIGSGISSVSVNVGNGSLSISNAMSENGTNVTVAFYNASCCSQEVELVMVDGVGNVGTCFTSIKHLTLKTTTLMPATITTTNRGYSVLFSKYLLLFVYLMW</sequence>
<dbReference type="EMBL" id="SOYY01000004">
    <property type="protein sequence ID" value="KAA0722152.1"/>
    <property type="molecule type" value="Genomic_DNA"/>
</dbReference>
<feature type="domain" description="Cadherin" evidence="6">
    <location>
        <begin position="423"/>
        <end position="522"/>
    </location>
</feature>
<name>A0A5A9PKM9_9TELE</name>
<dbReference type="InterPro" id="IPR056861">
    <property type="entry name" value="HMCN1-like_VWA"/>
</dbReference>
<dbReference type="InterPro" id="IPR052577">
    <property type="entry name" value="VWA7"/>
</dbReference>
<keyword evidence="8" id="KW-1185">Reference proteome</keyword>
<dbReference type="PROSITE" id="PS50268">
    <property type="entry name" value="CADHERIN_2"/>
    <property type="match status" value="1"/>
</dbReference>
<proteinExistence type="predicted"/>
<organism evidence="7 8">
    <name type="scientific">Triplophysa tibetana</name>
    <dbReference type="NCBI Taxonomy" id="1572043"/>
    <lineage>
        <taxon>Eukaryota</taxon>
        <taxon>Metazoa</taxon>
        <taxon>Chordata</taxon>
        <taxon>Craniata</taxon>
        <taxon>Vertebrata</taxon>
        <taxon>Euteleostomi</taxon>
        <taxon>Actinopterygii</taxon>
        <taxon>Neopterygii</taxon>
        <taxon>Teleostei</taxon>
        <taxon>Ostariophysi</taxon>
        <taxon>Cypriniformes</taxon>
        <taxon>Nemacheilidae</taxon>
        <taxon>Triplophysa</taxon>
    </lineage>
</organism>
<comment type="subcellular location">
    <subcellularLocation>
        <location evidence="1">Secreted</location>
    </subcellularLocation>
</comment>
<evidence type="ECO:0000256" key="4">
    <source>
        <dbReference type="ARBA" id="ARBA00023180"/>
    </source>
</evidence>
<evidence type="ECO:0000256" key="5">
    <source>
        <dbReference type="PROSITE-ProRule" id="PRU00043"/>
    </source>
</evidence>
<dbReference type="SUPFAM" id="SSF53300">
    <property type="entry name" value="vWA-like"/>
    <property type="match status" value="1"/>
</dbReference>
<dbReference type="InterPro" id="IPR056475">
    <property type="entry name" value="GBD_Hemicentin/VWA7"/>
</dbReference>
<evidence type="ECO:0000256" key="2">
    <source>
        <dbReference type="ARBA" id="ARBA00022525"/>
    </source>
</evidence>
<evidence type="ECO:0000259" key="6">
    <source>
        <dbReference type="PROSITE" id="PS50268"/>
    </source>
</evidence>
<dbReference type="GO" id="GO:0005509">
    <property type="term" value="F:calcium ion binding"/>
    <property type="evidence" value="ECO:0007669"/>
    <property type="project" value="UniProtKB-UniRule"/>
</dbReference>
<comment type="caution">
    <text evidence="7">The sequence shown here is derived from an EMBL/GenBank/DDBJ whole genome shotgun (WGS) entry which is preliminary data.</text>
</comment>
<reference evidence="7 8" key="1">
    <citation type="journal article" date="2019" name="Mol. Ecol. Resour.">
        <title>Chromosome-level genome assembly of Triplophysa tibetana, a fish adapted to the harsh high-altitude environment of the Tibetan Plateau.</title>
        <authorList>
            <person name="Yang X."/>
            <person name="Liu H."/>
            <person name="Ma Z."/>
            <person name="Zou Y."/>
            <person name="Zou M."/>
            <person name="Mao Y."/>
            <person name="Li X."/>
            <person name="Wang H."/>
            <person name="Chen T."/>
            <person name="Wang W."/>
            <person name="Yang R."/>
        </authorList>
    </citation>
    <scope>NUCLEOTIDE SEQUENCE [LARGE SCALE GENOMIC DNA]</scope>
    <source>
        <strain evidence="7">TTIB1903HZAU</strain>
        <tissue evidence="7">Muscle</tissue>
    </source>
</reference>
<dbReference type="Pfam" id="PF23560">
    <property type="entry name" value="GBD_Hemicentin"/>
    <property type="match status" value="1"/>
</dbReference>
<keyword evidence="3" id="KW-0732">Signal</keyword>
<evidence type="ECO:0000256" key="1">
    <source>
        <dbReference type="ARBA" id="ARBA00004613"/>
    </source>
</evidence>
<gene>
    <name evidence="7" type="ORF">E1301_Tti009100</name>
</gene>
<dbReference type="GO" id="GO:0007156">
    <property type="term" value="P:homophilic cell adhesion via plasma membrane adhesion molecules"/>
    <property type="evidence" value="ECO:0007669"/>
    <property type="project" value="InterPro"/>
</dbReference>
<keyword evidence="4" id="KW-0325">Glycoprotein</keyword>
<accession>A0A5A9PKM9</accession>